<dbReference type="SUPFAM" id="SSF53335">
    <property type="entry name" value="S-adenosyl-L-methionine-dependent methyltransferases"/>
    <property type="match status" value="1"/>
</dbReference>
<comment type="caution">
    <text evidence="6">The sequence shown here is derived from an EMBL/GenBank/DDBJ whole genome shotgun (WGS) entry which is preliminary data.</text>
</comment>
<keyword evidence="3 4" id="KW-0949">S-adenosyl-L-methionine</keyword>
<dbReference type="InterPro" id="IPR010280">
    <property type="entry name" value="U5_MeTrfase_fam"/>
</dbReference>
<gene>
    <name evidence="6" type="ORF">AQZ59_00228</name>
</gene>
<dbReference type="PROSITE" id="PS51687">
    <property type="entry name" value="SAM_MT_RNA_M5U"/>
    <property type="match status" value="1"/>
</dbReference>
<dbReference type="PANTHER" id="PTHR11061:SF30">
    <property type="entry name" value="TRNA (URACIL(54)-C(5))-METHYLTRANSFERASE"/>
    <property type="match status" value="1"/>
</dbReference>
<dbReference type="STRING" id="59561.AQZ59_00228"/>
<protein>
    <submittedName>
        <fullName evidence="6">Putative RNA methyltransferase/cg2084</fullName>
        <ecNumber evidence="6">2.1.1.-</ecNumber>
    </submittedName>
</protein>
<dbReference type="Pfam" id="PF01938">
    <property type="entry name" value="TRAM"/>
    <property type="match status" value="1"/>
</dbReference>
<accession>A0A0W1KN52</accession>
<keyword evidence="1 4" id="KW-0489">Methyltransferase</keyword>
<evidence type="ECO:0000256" key="4">
    <source>
        <dbReference type="PROSITE-ProRule" id="PRU01024"/>
    </source>
</evidence>
<dbReference type="OrthoDB" id="9804590at2"/>
<evidence type="ECO:0000313" key="7">
    <source>
        <dbReference type="Proteomes" id="UP000054404"/>
    </source>
</evidence>
<feature type="active site" description="Nucleophile" evidence="4">
    <location>
        <position position="355"/>
    </location>
</feature>
<dbReference type="Proteomes" id="UP000054404">
    <property type="component" value="Unassembled WGS sequence"/>
</dbReference>
<name>A0A0W1KN52_9ACTO</name>
<reference evidence="6 7" key="1">
    <citation type="submission" date="2015-11" db="EMBL/GenBank/DDBJ databases">
        <title>Draft Genome Sequence of the Type Strain Trueperella bernardiae LCDC 89-0504T, Isolated from Blood Culture.</title>
        <authorList>
            <person name="Bernier A.-M."/>
            <person name="Bernard K."/>
        </authorList>
    </citation>
    <scope>NUCLEOTIDE SEQUENCE [LARGE SCALE GENOMIC DNA]</scope>
    <source>
        <strain evidence="6 7">LCDC 89-0504</strain>
    </source>
</reference>
<dbReference type="InterPro" id="IPR002792">
    <property type="entry name" value="TRAM_dom"/>
</dbReference>
<dbReference type="Pfam" id="PF05958">
    <property type="entry name" value="tRNA_U5-meth_tr"/>
    <property type="match status" value="1"/>
</dbReference>
<feature type="binding site" evidence="4">
    <location>
        <position position="329"/>
    </location>
    <ligand>
        <name>S-adenosyl-L-methionine</name>
        <dbReference type="ChEBI" id="CHEBI:59789"/>
    </ligand>
</feature>
<evidence type="ECO:0000313" key="6">
    <source>
        <dbReference type="EMBL" id="KTF04925.1"/>
    </source>
</evidence>
<organism evidence="6 7">
    <name type="scientific">Trueperella bernardiae</name>
    <dbReference type="NCBI Taxonomy" id="59561"/>
    <lineage>
        <taxon>Bacteria</taxon>
        <taxon>Bacillati</taxon>
        <taxon>Actinomycetota</taxon>
        <taxon>Actinomycetes</taxon>
        <taxon>Actinomycetales</taxon>
        <taxon>Actinomycetaceae</taxon>
        <taxon>Trueperella</taxon>
    </lineage>
</organism>
<dbReference type="GO" id="GO:0070475">
    <property type="term" value="P:rRNA base methylation"/>
    <property type="evidence" value="ECO:0007669"/>
    <property type="project" value="TreeGrafter"/>
</dbReference>
<keyword evidence="7" id="KW-1185">Reference proteome</keyword>
<feature type="domain" description="TRAM" evidence="5">
    <location>
        <begin position="1"/>
        <end position="52"/>
    </location>
</feature>
<feature type="binding site" evidence="4">
    <location>
        <position position="234"/>
    </location>
    <ligand>
        <name>S-adenosyl-L-methionine</name>
        <dbReference type="ChEBI" id="CHEBI:59789"/>
    </ligand>
</feature>
<dbReference type="EMBL" id="LNIZ01000001">
    <property type="protein sequence ID" value="KTF04925.1"/>
    <property type="molecule type" value="Genomic_DNA"/>
</dbReference>
<sequence length="396" mass="41544">MLLEITDIGHGGVGIARHEGQVVFVRGAIPGERVEAELTASRSRYLTAVVCEVIEASPERVAHPWPDGAAGVTGAADFGHITLEGQRALKERVVLGNLRRIGGQELYETALGLGFSVAAVDDTDGWGSRTRFDVVKLKRGVGMYREGTNELAAITSMPLALPELERLIFDPAWDRVIAPGTRLHVVGPASGEDVVVADRVYAAPGREAAGHIWERAATEADVYDYRVSAAGFWQVHTRAPSTLLRAVMGAAAVSPGESVLELFSGAGLFTVPLAKAVGDAGRVRAIEGSQRAVTDATANLAGMPWASASAARIDERTAAKVSADAVVADPPRAGLGKKTASALAKAEARIVLVSCDPAAMARDVAELVAGGKTVESMAAFDIFPHTHHVEVVTALR</sequence>
<proteinExistence type="inferred from homology"/>
<dbReference type="RefSeq" id="WP_062612351.1">
    <property type="nucleotide sequence ID" value="NZ_JAMQRX010000001.1"/>
</dbReference>
<dbReference type="InterPro" id="IPR030391">
    <property type="entry name" value="MeTrfase_TrmA_CS"/>
</dbReference>
<dbReference type="InterPro" id="IPR029063">
    <property type="entry name" value="SAM-dependent_MTases_sf"/>
</dbReference>
<evidence type="ECO:0000256" key="3">
    <source>
        <dbReference type="ARBA" id="ARBA00022691"/>
    </source>
</evidence>
<comment type="similarity">
    <text evidence="4">Belongs to the class I-like SAM-binding methyltransferase superfamily. RNA M5U methyltransferase family.</text>
</comment>
<evidence type="ECO:0000256" key="1">
    <source>
        <dbReference type="ARBA" id="ARBA00022603"/>
    </source>
</evidence>
<dbReference type="PROSITE" id="PS01231">
    <property type="entry name" value="TRMA_2"/>
    <property type="match status" value="1"/>
</dbReference>
<evidence type="ECO:0000259" key="5">
    <source>
        <dbReference type="PROSITE" id="PS50926"/>
    </source>
</evidence>
<dbReference type="SUPFAM" id="SSF50249">
    <property type="entry name" value="Nucleic acid-binding proteins"/>
    <property type="match status" value="1"/>
</dbReference>
<dbReference type="PATRIC" id="fig|59561.3.peg.227"/>
<keyword evidence="2 4" id="KW-0808">Transferase</keyword>
<dbReference type="PROSITE" id="PS50926">
    <property type="entry name" value="TRAM"/>
    <property type="match status" value="1"/>
</dbReference>
<dbReference type="AlphaFoldDB" id="A0A0W1KN52"/>
<dbReference type="PANTHER" id="PTHR11061">
    <property type="entry name" value="RNA M5U METHYLTRANSFERASE"/>
    <property type="match status" value="1"/>
</dbReference>
<dbReference type="EC" id="2.1.1.-" evidence="6"/>
<dbReference type="GO" id="GO:0070041">
    <property type="term" value="F:rRNA (uridine-C5-)-methyltransferase activity"/>
    <property type="evidence" value="ECO:0007669"/>
    <property type="project" value="TreeGrafter"/>
</dbReference>
<dbReference type="Gene3D" id="2.40.50.140">
    <property type="entry name" value="Nucleic acid-binding proteins"/>
    <property type="match status" value="1"/>
</dbReference>
<evidence type="ECO:0000256" key="2">
    <source>
        <dbReference type="ARBA" id="ARBA00022679"/>
    </source>
</evidence>
<feature type="binding site" evidence="4">
    <location>
        <position position="287"/>
    </location>
    <ligand>
        <name>S-adenosyl-L-methionine</name>
        <dbReference type="ChEBI" id="CHEBI:59789"/>
    </ligand>
</feature>
<feature type="binding site" evidence="4">
    <location>
        <position position="263"/>
    </location>
    <ligand>
        <name>S-adenosyl-L-methionine</name>
        <dbReference type="ChEBI" id="CHEBI:59789"/>
    </ligand>
</feature>
<dbReference type="Gene3D" id="3.40.50.150">
    <property type="entry name" value="Vaccinia Virus protein VP39"/>
    <property type="match status" value="1"/>
</dbReference>
<dbReference type="InterPro" id="IPR012340">
    <property type="entry name" value="NA-bd_OB-fold"/>
</dbReference>